<dbReference type="Proteomes" id="UP000241365">
    <property type="component" value="Segment"/>
</dbReference>
<reference evidence="2 3" key="1">
    <citation type="journal article" date="2016" name="Genome Announc.">
        <title>Complete Genome Sequence of a New Megavirus Family Member Isolated from an Inland Water Lake for the First Time in India.</title>
        <authorList>
            <person name="Chatterjee A."/>
            <person name="Ali F."/>
            <person name="Bange D."/>
            <person name="Kondabagil K."/>
        </authorList>
    </citation>
    <scope>NUCLEOTIDE SEQUENCE [LARGE SCALE GENOMIC DNA]</scope>
    <source>
        <strain evidence="2">1</strain>
    </source>
</reference>
<proteinExistence type="predicted"/>
<dbReference type="KEGG" id="vg:80512997"/>
<feature type="transmembrane region" description="Helical" evidence="1">
    <location>
        <begin position="6"/>
        <end position="22"/>
    </location>
</feature>
<name>A0A167RFV8_9VIRU</name>
<sequence length="247" mass="29262">MIIKLIVVVVIILVLILLYVYFKYKKNFINNKIYKYHQIRNKLKTGDIILFSCKEYENFIEELKYYARTTLLGSQYGHVGIIIKEDNKLYVLECISKEHAGNEYASHFNKKGNGGVRIIDLDILLKEYCNYHKGMYAVKFINYEIPNKTIFNKLNKYRDMTFEHKSIILTVAFIDICISHNLAVNISNFLSSKDKIFCSEFVHDLLNNCGILKNYPSKLFWPHMIDNDQFKDFHNDCYSDLYQFTYN</sequence>
<dbReference type="RefSeq" id="YP_010776386.1">
    <property type="nucleotide sequence ID" value="NC_075034.1"/>
</dbReference>
<evidence type="ECO:0000313" key="3">
    <source>
        <dbReference type="Proteomes" id="UP000241365"/>
    </source>
</evidence>
<keyword evidence="3" id="KW-1185">Reference proteome</keyword>
<accession>A0A167RFV8</accession>
<dbReference type="Gene3D" id="3.90.1720.10">
    <property type="entry name" value="endopeptidase domain like (from Nostoc punctiforme)"/>
    <property type="match status" value="1"/>
</dbReference>
<keyword evidence="1" id="KW-0812">Transmembrane</keyword>
<dbReference type="SUPFAM" id="SSF54001">
    <property type="entry name" value="Cysteine proteinases"/>
    <property type="match status" value="1"/>
</dbReference>
<dbReference type="EMBL" id="KU877344">
    <property type="protein sequence ID" value="ANB50635.1"/>
    <property type="molecule type" value="Genomic_DNA"/>
</dbReference>
<keyword evidence="1" id="KW-1133">Transmembrane helix</keyword>
<evidence type="ECO:0000256" key="1">
    <source>
        <dbReference type="SAM" id="Phobius"/>
    </source>
</evidence>
<evidence type="ECO:0000313" key="2">
    <source>
        <dbReference type="EMBL" id="ANB50635.1"/>
    </source>
</evidence>
<keyword evidence="1" id="KW-0472">Membrane</keyword>
<dbReference type="InterPro" id="IPR038765">
    <property type="entry name" value="Papain-like_cys_pep_sf"/>
</dbReference>
<organism evidence="2 3">
    <name type="scientific">Powai lake megavirus</name>
    <dbReference type="NCBI Taxonomy" id="1842663"/>
    <lineage>
        <taxon>Viruses</taxon>
        <taxon>Varidnaviria</taxon>
        <taxon>Bamfordvirae</taxon>
        <taxon>Nucleocytoviricota</taxon>
        <taxon>Megaviricetes</taxon>
        <taxon>Imitervirales</taxon>
        <taxon>Mimiviridae</taxon>
        <taxon>Megamimivirinae</taxon>
        <taxon>Megavirus</taxon>
        <taxon>Megavirus powaiense</taxon>
    </lineage>
</organism>
<dbReference type="GeneID" id="80512997"/>
<protein>
    <recommendedName>
        <fullName evidence="4">Permuted papain-like amidase enzyme, YaeF/YiiX, C92 family</fullName>
    </recommendedName>
</protein>
<evidence type="ECO:0008006" key="4">
    <source>
        <dbReference type="Google" id="ProtNLM"/>
    </source>
</evidence>